<sequence>MLSLENGQVQGWSDHPAGGYQGSFQAAHAAGDYVSALSTDPDNRYLFTGTTVGYIKVWLMTNYLTTVQEHVSMPRLRLTFPFLWRDRIEGRAKRRVRDQPLPLLLNSYRAHLRCITTLAYVPPLQLLLSGSSDYSVRVWRLSGEYLQTLGSFVPWTLDRPRLPPDVRKVWRGGYVSRFVPGQTEVDKLRDITEVELRTRTYPAAAQEPLLGGYFRLPARPERQDRVRLDDSLQTIPLYAHLRMASTTPVRRPPTPELVRDTRLRSQHARKAHFHQPNQQHPPAE</sequence>
<dbReference type="OrthoDB" id="5980302at2759"/>
<dbReference type="Pfam" id="PF00400">
    <property type="entry name" value="WD40"/>
    <property type="match status" value="2"/>
</dbReference>
<feature type="region of interest" description="Disordered" evidence="5">
    <location>
        <begin position="264"/>
        <end position="284"/>
    </location>
</feature>
<feature type="repeat" description="WD" evidence="4">
    <location>
        <begin position="108"/>
        <end position="142"/>
    </location>
</feature>
<gene>
    <name evidence="6" type="ORF">DIATSA_LOCUS3408</name>
</gene>
<dbReference type="PANTHER" id="PTHR44324">
    <property type="entry name" value="WD40 REPEAT DOMAIN 95"/>
    <property type="match status" value="1"/>
</dbReference>
<feature type="compositionally biased region" description="Polar residues" evidence="5">
    <location>
        <begin position="275"/>
        <end position="284"/>
    </location>
</feature>
<evidence type="ECO:0000256" key="3">
    <source>
        <dbReference type="ARBA" id="ARBA00022737"/>
    </source>
</evidence>
<feature type="compositionally biased region" description="Basic residues" evidence="5">
    <location>
        <begin position="264"/>
        <end position="273"/>
    </location>
</feature>
<evidence type="ECO:0000256" key="1">
    <source>
        <dbReference type="ARBA" id="ARBA00014901"/>
    </source>
</evidence>
<dbReference type="Proteomes" id="UP001153714">
    <property type="component" value="Chromosome 14"/>
</dbReference>
<dbReference type="PANTHER" id="PTHR44324:SF6">
    <property type="entry name" value="EF-HAND CALCIUM BINDING DOMAIN 8"/>
    <property type="match status" value="1"/>
</dbReference>
<evidence type="ECO:0000313" key="7">
    <source>
        <dbReference type="Proteomes" id="UP001153714"/>
    </source>
</evidence>
<evidence type="ECO:0000256" key="2">
    <source>
        <dbReference type="ARBA" id="ARBA00022574"/>
    </source>
</evidence>
<dbReference type="Gene3D" id="2.130.10.10">
    <property type="entry name" value="YVTN repeat-like/Quinoprotein amine dehydrogenase"/>
    <property type="match status" value="1"/>
</dbReference>
<dbReference type="InterPro" id="IPR051242">
    <property type="entry name" value="WD-EF-hand_domain"/>
</dbReference>
<keyword evidence="2 4" id="KW-0853">WD repeat</keyword>
<dbReference type="SMART" id="SM00320">
    <property type="entry name" value="WD40"/>
    <property type="match status" value="2"/>
</dbReference>
<name>A0A9N9QXS3_9NEOP</name>
<evidence type="ECO:0000256" key="5">
    <source>
        <dbReference type="SAM" id="MobiDB-lite"/>
    </source>
</evidence>
<dbReference type="SUPFAM" id="SSF50978">
    <property type="entry name" value="WD40 repeat-like"/>
    <property type="match status" value="1"/>
</dbReference>
<evidence type="ECO:0000313" key="6">
    <source>
        <dbReference type="EMBL" id="CAG9785369.1"/>
    </source>
</evidence>
<accession>A0A9N9QXS3</accession>
<dbReference type="EMBL" id="OU893345">
    <property type="protein sequence ID" value="CAG9785369.1"/>
    <property type="molecule type" value="Genomic_DNA"/>
</dbReference>
<evidence type="ECO:0000256" key="4">
    <source>
        <dbReference type="PROSITE-ProRule" id="PRU00221"/>
    </source>
</evidence>
<proteinExistence type="predicted"/>
<dbReference type="PROSITE" id="PS50294">
    <property type="entry name" value="WD_REPEATS_REGION"/>
    <property type="match status" value="1"/>
</dbReference>
<dbReference type="InterPro" id="IPR015943">
    <property type="entry name" value="WD40/YVTN_repeat-like_dom_sf"/>
</dbReference>
<keyword evidence="7" id="KW-1185">Reference proteome</keyword>
<dbReference type="AlphaFoldDB" id="A0A9N9QXS3"/>
<organism evidence="6 7">
    <name type="scientific">Diatraea saccharalis</name>
    <name type="common">sugarcane borer</name>
    <dbReference type="NCBI Taxonomy" id="40085"/>
    <lineage>
        <taxon>Eukaryota</taxon>
        <taxon>Metazoa</taxon>
        <taxon>Ecdysozoa</taxon>
        <taxon>Arthropoda</taxon>
        <taxon>Hexapoda</taxon>
        <taxon>Insecta</taxon>
        <taxon>Pterygota</taxon>
        <taxon>Neoptera</taxon>
        <taxon>Endopterygota</taxon>
        <taxon>Lepidoptera</taxon>
        <taxon>Glossata</taxon>
        <taxon>Ditrysia</taxon>
        <taxon>Pyraloidea</taxon>
        <taxon>Crambidae</taxon>
        <taxon>Crambinae</taxon>
        <taxon>Diatraea</taxon>
    </lineage>
</organism>
<dbReference type="InterPro" id="IPR001680">
    <property type="entry name" value="WD40_rpt"/>
</dbReference>
<reference evidence="6" key="2">
    <citation type="submission" date="2022-10" db="EMBL/GenBank/DDBJ databases">
        <authorList>
            <consortium name="ENA_rothamsted_submissions"/>
            <consortium name="culmorum"/>
            <person name="King R."/>
        </authorList>
    </citation>
    <scope>NUCLEOTIDE SEQUENCE</scope>
</reference>
<protein>
    <recommendedName>
        <fullName evidence="1">WD repeat-containing protein on Y chromosome</fullName>
    </recommendedName>
</protein>
<keyword evidence="3" id="KW-0677">Repeat</keyword>
<dbReference type="PROSITE" id="PS50082">
    <property type="entry name" value="WD_REPEATS_2"/>
    <property type="match status" value="1"/>
</dbReference>
<reference evidence="6" key="1">
    <citation type="submission" date="2021-12" db="EMBL/GenBank/DDBJ databases">
        <authorList>
            <person name="King R."/>
        </authorList>
    </citation>
    <scope>NUCLEOTIDE SEQUENCE</scope>
</reference>
<dbReference type="InterPro" id="IPR036322">
    <property type="entry name" value="WD40_repeat_dom_sf"/>
</dbReference>